<evidence type="ECO:0000313" key="3">
    <source>
        <dbReference type="EMBL" id="KRG79721.1"/>
    </source>
</evidence>
<keyword evidence="4" id="KW-1185">Reference proteome</keyword>
<dbReference type="AlphaFoldDB" id="A0A0R0DBB6"/>
<accession>A0A0R0DBB6</accession>
<evidence type="ECO:0008006" key="5">
    <source>
        <dbReference type="Google" id="ProtNLM"/>
    </source>
</evidence>
<dbReference type="CDD" id="cd05233">
    <property type="entry name" value="SDR_c"/>
    <property type="match status" value="1"/>
</dbReference>
<comment type="caution">
    <text evidence="3">The sequence shown here is derived from an EMBL/GenBank/DDBJ whole genome shotgun (WGS) entry which is preliminary data.</text>
</comment>
<dbReference type="PANTHER" id="PTHR42760:SF133">
    <property type="entry name" value="3-OXOACYL-[ACYL-CARRIER-PROTEIN] REDUCTASE"/>
    <property type="match status" value="1"/>
</dbReference>
<evidence type="ECO:0000256" key="2">
    <source>
        <dbReference type="ARBA" id="ARBA00023002"/>
    </source>
</evidence>
<dbReference type="STRING" id="336566.ABB30_00135"/>
<sequence length="262" mass="26680">MQQANPGCITLPAGQHLLVVGGCGGIGHAIVQAAHAQQLHISVIDLPQSLKRRALPAGIHTVAADIRDPAAVREAFQALAQHRPGIDGMVNVAGYTGPLQDLEGIDAAAFEDILQANLRGVLDCCQQAMPLLRQGCNPAIVNVSTGIASIGAAGYGAYAIAKAGLNALTRVLAAEAAPLVRVNAVAPGGVDTAFLRGGYGQGGSEDGKPLRLDVDAYAARVPLGRIGVADDIAAPVLFLLSDAAAYISGQVLHVNGGALMRD</sequence>
<organism evidence="3 4">
    <name type="scientific">Stenotrophomonas ginsengisoli</name>
    <dbReference type="NCBI Taxonomy" id="336566"/>
    <lineage>
        <taxon>Bacteria</taxon>
        <taxon>Pseudomonadati</taxon>
        <taxon>Pseudomonadota</taxon>
        <taxon>Gammaproteobacteria</taxon>
        <taxon>Lysobacterales</taxon>
        <taxon>Lysobacteraceae</taxon>
        <taxon>Stenotrophomonas</taxon>
    </lineage>
</organism>
<dbReference type="InterPro" id="IPR036291">
    <property type="entry name" value="NAD(P)-bd_dom_sf"/>
</dbReference>
<dbReference type="RefSeq" id="WP_152980459.1">
    <property type="nucleotide sequence ID" value="NZ_LDJM01000001.1"/>
</dbReference>
<dbReference type="Proteomes" id="UP000050956">
    <property type="component" value="Unassembled WGS sequence"/>
</dbReference>
<protein>
    <recommendedName>
        <fullName evidence="5">Oxidoreductase</fullName>
    </recommendedName>
</protein>
<dbReference type="EMBL" id="LDJM01000001">
    <property type="protein sequence ID" value="KRG79721.1"/>
    <property type="molecule type" value="Genomic_DNA"/>
</dbReference>
<dbReference type="PANTHER" id="PTHR42760">
    <property type="entry name" value="SHORT-CHAIN DEHYDROGENASES/REDUCTASES FAMILY MEMBER"/>
    <property type="match status" value="1"/>
</dbReference>
<proteinExistence type="inferred from homology"/>
<dbReference type="GO" id="GO:0016616">
    <property type="term" value="F:oxidoreductase activity, acting on the CH-OH group of donors, NAD or NADP as acceptor"/>
    <property type="evidence" value="ECO:0007669"/>
    <property type="project" value="TreeGrafter"/>
</dbReference>
<evidence type="ECO:0000313" key="4">
    <source>
        <dbReference type="Proteomes" id="UP000050956"/>
    </source>
</evidence>
<keyword evidence="2" id="KW-0560">Oxidoreductase</keyword>
<dbReference type="PRINTS" id="PR00081">
    <property type="entry name" value="GDHRDH"/>
</dbReference>
<dbReference type="PATRIC" id="fig|336566.3.peg.27"/>
<dbReference type="FunFam" id="3.40.50.720:FF:000084">
    <property type="entry name" value="Short-chain dehydrogenase reductase"/>
    <property type="match status" value="1"/>
</dbReference>
<dbReference type="Gene3D" id="3.40.50.720">
    <property type="entry name" value="NAD(P)-binding Rossmann-like Domain"/>
    <property type="match status" value="1"/>
</dbReference>
<evidence type="ECO:0000256" key="1">
    <source>
        <dbReference type="ARBA" id="ARBA00006484"/>
    </source>
</evidence>
<dbReference type="OrthoDB" id="9803333at2"/>
<dbReference type="PRINTS" id="PR00080">
    <property type="entry name" value="SDRFAMILY"/>
</dbReference>
<reference evidence="3 4" key="1">
    <citation type="submission" date="2015-05" db="EMBL/GenBank/DDBJ databases">
        <title>Genome sequencing and analysis of members of genus Stenotrophomonas.</title>
        <authorList>
            <person name="Patil P.P."/>
            <person name="Midha S."/>
            <person name="Patil P.B."/>
        </authorList>
    </citation>
    <scope>NUCLEOTIDE SEQUENCE [LARGE SCALE GENOMIC DNA]</scope>
    <source>
        <strain evidence="3 4">DSM 24757</strain>
    </source>
</reference>
<dbReference type="InterPro" id="IPR002347">
    <property type="entry name" value="SDR_fam"/>
</dbReference>
<dbReference type="Pfam" id="PF13561">
    <property type="entry name" value="adh_short_C2"/>
    <property type="match status" value="1"/>
</dbReference>
<gene>
    <name evidence="3" type="ORF">ABB30_00135</name>
</gene>
<dbReference type="SUPFAM" id="SSF51735">
    <property type="entry name" value="NAD(P)-binding Rossmann-fold domains"/>
    <property type="match status" value="1"/>
</dbReference>
<name>A0A0R0DBB6_9GAMM</name>
<comment type="similarity">
    <text evidence="1">Belongs to the short-chain dehydrogenases/reductases (SDR) family.</text>
</comment>